<feature type="transmembrane region" description="Helical" evidence="5">
    <location>
        <begin position="278"/>
        <end position="296"/>
    </location>
</feature>
<feature type="transmembrane region" description="Helical" evidence="5">
    <location>
        <begin position="162"/>
        <end position="180"/>
    </location>
</feature>
<dbReference type="STRING" id="1703770.AMJ39_07370"/>
<dbReference type="EMBL" id="LIZS01000049">
    <property type="protein sequence ID" value="KPJ52630.1"/>
    <property type="molecule type" value="Genomic_DNA"/>
</dbReference>
<keyword evidence="2 5" id="KW-0812">Transmembrane</keyword>
<name>A0A0S7WR71_UNCT6</name>
<feature type="transmembrane region" description="Helical" evidence="5">
    <location>
        <begin position="81"/>
        <end position="104"/>
    </location>
</feature>
<keyword evidence="3 5" id="KW-1133">Transmembrane helix</keyword>
<feature type="transmembrane region" description="Helical" evidence="5">
    <location>
        <begin position="241"/>
        <end position="257"/>
    </location>
</feature>
<proteinExistence type="predicted"/>
<evidence type="ECO:0000256" key="1">
    <source>
        <dbReference type="ARBA" id="ARBA00004141"/>
    </source>
</evidence>
<dbReference type="NCBIfam" id="NF008978">
    <property type="entry name" value="PRK12324.1-4"/>
    <property type="match status" value="1"/>
</dbReference>
<dbReference type="CDD" id="cd13963">
    <property type="entry name" value="PT_UbiA_2"/>
    <property type="match status" value="1"/>
</dbReference>
<comment type="caution">
    <text evidence="6">The sequence shown here is derived from an EMBL/GenBank/DDBJ whole genome shotgun (WGS) entry which is preliminary data.</text>
</comment>
<evidence type="ECO:0008006" key="8">
    <source>
        <dbReference type="Google" id="ProtNLM"/>
    </source>
</evidence>
<accession>A0A0S7WR71</accession>
<comment type="subcellular location">
    <subcellularLocation>
        <location evidence="1">Membrane</location>
        <topology evidence="1">Multi-pass membrane protein</topology>
    </subcellularLocation>
</comment>
<dbReference type="AlphaFoldDB" id="A0A0S7WR71"/>
<dbReference type="GO" id="GO:0016020">
    <property type="term" value="C:membrane"/>
    <property type="evidence" value="ECO:0007669"/>
    <property type="project" value="UniProtKB-SubCell"/>
</dbReference>
<evidence type="ECO:0000256" key="2">
    <source>
        <dbReference type="ARBA" id="ARBA00022692"/>
    </source>
</evidence>
<dbReference type="Gene3D" id="1.10.357.140">
    <property type="entry name" value="UbiA prenyltransferase"/>
    <property type="match status" value="1"/>
</dbReference>
<feature type="transmembrane region" description="Helical" evidence="5">
    <location>
        <begin position="207"/>
        <end position="229"/>
    </location>
</feature>
<dbReference type="InterPro" id="IPR044878">
    <property type="entry name" value="UbiA_sf"/>
</dbReference>
<dbReference type="Proteomes" id="UP000052008">
    <property type="component" value="Unassembled WGS sequence"/>
</dbReference>
<reference evidence="6 7" key="1">
    <citation type="journal article" date="2015" name="Microbiome">
        <title>Genomic resolution of linkages in carbon, nitrogen, and sulfur cycling among widespread estuary sediment bacteria.</title>
        <authorList>
            <person name="Baker B.J."/>
            <person name="Lazar C.S."/>
            <person name="Teske A.P."/>
            <person name="Dick G.J."/>
        </authorList>
    </citation>
    <scope>NUCLEOTIDE SEQUENCE [LARGE SCALE GENOMIC DNA]</scope>
    <source>
        <strain evidence="6">DG_24</strain>
    </source>
</reference>
<evidence type="ECO:0000256" key="5">
    <source>
        <dbReference type="SAM" id="Phobius"/>
    </source>
</evidence>
<dbReference type="GO" id="GO:0016765">
    <property type="term" value="F:transferase activity, transferring alkyl or aryl (other than methyl) groups"/>
    <property type="evidence" value="ECO:0007669"/>
    <property type="project" value="InterPro"/>
</dbReference>
<evidence type="ECO:0000313" key="6">
    <source>
        <dbReference type="EMBL" id="KPJ52630.1"/>
    </source>
</evidence>
<dbReference type="Pfam" id="PF01040">
    <property type="entry name" value="UbiA"/>
    <property type="match status" value="1"/>
</dbReference>
<keyword evidence="4 5" id="KW-0472">Membrane</keyword>
<evidence type="ECO:0000256" key="3">
    <source>
        <dbReference type="ARBA" id="ARBA00022989"/>
    </source>
</evidence>
<feature type="transmembrane region" description="Helical" evidence="5">
    <location>
        <begin position="135"/>
        <end position="156"/>
    </location>
</feature>
<dbReference type="NCBIfam" id="NF008977">
    <property type="entry name" value="PRK12324.1-2"/>
    <property type="match status" value="1"/>
</dbReference>
<feature type="transmembrane region" description="Helical" evidence="5">
    <location>
        <begin position="110"/>
        <end position="128"/>
    </location>
</feature>
<gene>
    <name evidence="6" type="ORF">AMJ39_07370</name>
</gene>
<evidence type="ECO:0000256" key="4">
    <source>
        <dbReference type="ARBA" id="ARBA00023136"/>
    </source>
</evidence>
<evidence type="ECO:0000313" key="7">
    <source>
        <dbReference type="Proteomes" id="UP000052008"/>
    </source>
</evidence>
<feature type="transmembrane region" description="Helical" evidence="5">
    <location>
        <begin position="40"/>
        <end position="60"/>
    </location>
</feature>
<dbReference type="InterPro" id="IPR000537">
    <property type="entry name" value="UbiA_prenyltransferase"/>
</dbReference>
<protein>
    <recommendedName>
        <fullName evidence="8">Phosphoribose diphosphate--decaprenyl-phosphate phosphoribosyltransferase</fullName>
    </recommendedName>
</protein>
<organism evidence="6 7">
    <name type="scientific">candidate division TA06 bacterium DG_24</name>
    <dbReference type="NCBI Taxonomy" id="1703770"/>
    <lineage>
        <taxon>Bacteria</taxon>
        <taxon>Bacteria division TA06</taxon>
    </lineage>
</organism>
<sequence length="297" mass="33044">MLSDLIRSMRPRQWTKNLLIFAGLVFSRNAFEGPLVLRAVFAFFLFCLASSCVYLVNDVYDASRDREHPLKRARPIASGRLSSRVALIVALLGGGIAISASFWLGWSVGIGPWFGLTTVSYILLMLLYTVSLRQFVIIDVLTIAIGFVIRAVAGAVVIDVEISSWLLVCTILLALFLGLAKRRHEVLLLDETAPSHRRSLVEYTPALLDQMIAIVTAAVVVAYVLYTVWPDTVAKFGTTRLGLTLPIVLYGLFRYLYLIYRREEGGEPDRSLLEDKPLLLAVALWAITAAIIVYHMP</sequence>